<evidence type="ECO:0008006" key="5">
    <source>
        <dbReference type="Google" id="ProtNLM"/>
    </source>
</evidence>
<dbReference type="CDD" id="cd00586">
    <property type="entry name" value="4HBT"/>
    <property type="match status" value="1"/>
</dbReference>
<keyword evidence="2" id="KW-0378">Hydrolase</keyword>
<dbReference type="InterPro" id="IPR029069">
    <property type="entry name" value="HotDog_dom_sf"/>
</dbReference>
<accession>A0A178MSV8</accession>
<evidence type="ECO:0000256" key="2">
    <source>
        <dbReference type="ARBA" id="ARBA00022801"/>
    </source>
</evidence>
<dbReference type="Proteomes" id="UP000078428">
    <property type="component" value="Unassembled WGS sequence"/>
</dbReference>
<dbReference type="EMBL" id="LWQT01000044">
    <property type="protein sequence ID" value="OAN52352.1"/>
    <property type="molecule type" value="Genomic_DNA"/>
</dbReference>
<dbReference type="InterPro" id="IPR050563">
    <property type="entry name" value="4-hydroxybenzoyl-CoA_TE"/>
</dbReference>
<evidence type="ECO:0000313" key="3">
    <source>
        <dbReference type="EMBL" id="OAN52352.1"/>
    </source>
</evidence>
<proteinExistence type="inferred from homology"/>
<dbReference type="STRING" id="1285242.A6A04_01280"/>
<organism evidence="3 4">
    <name type="scientific">Paramagnetospirillum marisnigri</name>
    <dbReference type="NCBI Taxonomy" id="1285242"/>
    <lineage>
        <taxon>Bacteria</taxon>
        <taxon>Pseudomonadati</taxon>
        <taxon>Pseudomonadota</taxon>
        <taxon>Alphaproteobacteria</taxon>
        <taxon>Rhodospirillales</taxon>
        <taxon>Magnetospirillaceae</taxon>
        <taxon>Paramagnetospirillum</taxon>
    </lineage>
</organism>
<gene>
    <name evidence="3" type="ORF">A6A04_01280</name>
</gene>
<name>A0A178MSV8_9PROT</name>
<evidence type="ECO:0000256" key="1">
    <source>
        <dbReference type="ARBA" id="ARBA00005953"/>
    </source>
</evidence>
<dbReference type="AlphaFoldDB" id="A0A178MSV8"/>
<keyword evidence="4" id="KW-1185">Reference proteome</keyword>
<dbReference type="PANTHER" id="PTHR31793:SF27">
    <property type="entry name" value="NOVEL THIOESTERASE SUPERFAMILY DOMAIN AND SAPOSIN A-TYPE DOMAIN CONTAINING PROTEIN (0610012H03RIK)"/>
    <property type="match status" value="1"/>
</dbReference>
<dbReference type="GO" id="GO:0047617">
    <property type="term" value="F:fatty acyl-CoA hydrolase activity"/>
    <property type="evidence" value="ECO:0007669"/>
    <property type="project" value="TreeGrafter"/>
</dbReference>
<dbReference type="Gene3D" id="3.10.129.10">
    <property type="entry name" value="Hotdog Thioesterase"/>
    <property type="match status" value="1"/>
</dbReference>
<sequence length="146" mass="16582">MPTRLFSHEHRVHFGDSDAARIVYTPRFLEYAMEALEIFMADIIGFDWYHMNVAHGFGTPFVKVEMEMLAPLRPGDRVCVHVFVDKVGNSSLHFSTRGLRHDGELCFSTRFVCVVADQDAGKSIPIPAPMRARLDAYRSLCLEYAS</sequence>
<comment type="similarity">
    <text evidence="1">Belongs to the 4-hydroxybenzoyl-CoA thioesterase family.</text>
</comment>
<comment type="caution">
    <text evidence="3">The sequence shown here is derived from an EMBL/GenBank/DDBJ whole genome shotgun (WGS) entry which is preliminary data.</text>
</comment>
<reference evidence="3 4" key="1">
    <citation type="submission" date="2016-04" db="EMBL/GenBank/DDBJ databases">
        <title>Draft genome sequence of freshwater magnetotactic bacteria Magnetospirillum marisnigri SP-1 and Magnetospirillum moscoviense BB-1.</title>
        <authorList>
            <person name="Koziaeva V."/>
            <person name="Dziuba M.V."/>
            <person name="Ivanov T.M."/>
            <person name="Kuznetsov B."/>
            <person name="Grouzdev D.S."/>
        </authorList>
    </citation>
    <scope>NUCLEOTIDE SEQUENCE [LARGE SCALE GENOMIC DNA]</scope>
    <source>
        <strain evidence="3 4">SP-1</strain>
    </source>
</reference>
<evidence type="ECO:0000313" key="4">
    <source>
        <dbReference type="Proteomes" id="UP000078428"/>
    </source>
</evidence>
<protein>
    <recommendedName>
        <fullName evidence="5">Thioesterase</fullName>
    </recommendedName>
</protein>
<dbReference type="SUPFAM" id="SSF54637">
    <property type="entry name" value="Thioesterase/thiol ester dehydrase-isomerase"/>
    <property type="match status" value="1"/>
</dbReference>
<dbReference type="PANTHER" id="PTHR31793">
    <property type="entry name" value="4-HYDROXYBENZOYL-COA THIOESTERASE FAMILY MEMBER"/>
    <property type="match status" value="1"/>
</dbReference>
<dbReference type="Pfam" id="PF13279">
    <property type="entry name" value="4HBT_2"/>
    <property type="match status" value="1"/>
</dbReference>